<dbReference type="GO" id="GO:0006081">
    <property type="term" value="P:aldehyde metabolic process"/>
    <property type="evidence" value="ECO:0007669"/>
    <property type="project" value="InterPro"/>
</dbReference>
<dbReference type="Proteomes" id="UP000288859">
    <property type="component" value="Unassembled WGS sequence"/>
</dbReference>
<dbReference type="InterPro" id="IPR016163">
    <property type="entry name" value="Ald_DH_C"/>
</dbReference>
<organism evidence="7 8">
    <name type="scientific">Exophiala mesophila</name>
    <name type="common">Black yeast-like fungus</name>
    <dbReference type="NCBI Taxonomy" id="212818"/>
    <lineage>
        <taxon>Eukaryota</taxon>
        <taxon>Fungi</taxon>
        <taxon>Dikarya</taxon>
        <taxon>Ascomycota</taxon>
        <taxon>Pezizomycotina</taxon>
        <taxon>Eurotiomycetes</taxon>
        <taxon>Chaetothyriomycetidae</taxon>
        <taxon>Chaetothyriales</taxon>
        <taxon>Herpotrichiellaceae</taxon>
        <taxon>Exophiala</taxon>
    </lineage>
</organism>
<proteinExistence type="inferred from homology"/>
<dbReference type="Gene3D" id="3.40.605.10">
    <property type="entry name" value="Aldehyde Dehydrogenase, Chain A, domain 1"/>
    <property type="match status" value="1"/>
</dbReference>
<comment type="caution">
    <text evidence="7">The sequence shown here is derived from an EMBL/GenBank/DDBJ whole genome shotgun (WGS) entry which is preliminary data.</text>
</comment>
<dbReference type="PANTHER" id="PTHR43570">
    <property type="entry name" value="ALDEHYDE DEHYDROGENASE"/>
    <property type="match status" value="1"/>
</dbReference>
<feature type="domain" description="Aldehyde dehydrogenase" evidence="6">
    <location>
        <begin position="18"/>
        <end position="441"/>
    </location>
</feature>
<dbReference type="Pfam" id="PF00171">
    <property type="entry name" value="Aldedh"/>
    <property type="match status" value="1"/>
</dbReference>
<dbReference type="VEuPathDB" id="FungiDB:PV10_00013"/>
<evidence type="ECO:0000256" key="2">
    <source>
        <dbReference type="ARBA" id="ARBA00023002"/>
    </source>
</evidence>
<sequence length="483" mass="52539">MSDHEAITRLESVLDLQRKAFIQNPLISIEERKTNIKKIPEMVLNHKDEIREALNQDFASHPAAVSDFVEVLGVVARASYVISKIDEWTASEFRDVDPQMFGKSKGEIRYQPKGVVGNIVPWNFPIDLSLGPLCEMLAAGNRVIIKPSEYTPATANLLARMIKEAYPEDLVTVVIGGLDLAKRFPQLRFDHILYTGNPAVGKIVMGEAAKNLVPVTLELGGKCPVIMTPGSVTPENVKDILGVKMIKSGQMCISVDHVYCPRSEMENFISEAELYFKDNLADFAVSSDNTGMISERHLGRIKRLIAQAKDAGVRSITLGGEANASADTRQLPLTLVVNPPKDLDIMTDEIFGPILPILPYDDLPTVVNDINMGERPLGLYVYSDDLATANDVINKTNSGGAAINCAAIQGAIPALAFGGSGNSGMGRHHGVEGFREFSNPRGVFTRGRPGEDLINVFTPPYAKGLQFVVEGGYQHALKSLQGA</sequence>
<dbReference type="PIRSF" id="PIRSF036492">
    <property type="entry name" value="ALDH"/>
    <property type="match status" value="1"/>
</dbReference>
<evidence type="ECO:0000313" key="7">
    <source>
        <dbReference type="EMBL" id="RVX75175.1"/>
    </source>
</evidence>
<accession>A0A438NHH1</accession>
<dbReference type="PANTHER" id="PTHR43570:SF20">
    <property type="entry name" value="ALDEHYDE DEHYDROGENASE ALDX-RELATED"/>
    <property type="match status" value="1"/>
</dbReference>
<dbReference type="EMBL" id="NAJM01000002">
    <property type="protein sequence ID" value="RVX75175.1"/>
    <property type="molecule type" value="Genomic_DNA"/>
</dbReference>
<evidence type="ECO:0000256" key="3">
    <source>
        <dbReference type="ARBA" id="ARBA00023027"/>
    </source>
</evidence>
<keyword evidence="3" id="KW-0520">NAD</keyword>
<feature type="active site" evidence="5">
    <location>
        <position position="252"/>
    </location>
</feature>
<dbReference type="GO" id="GO:0004029">
    <property type="term" value="F:aldehyde dehydrogenase (NAD+) activity"/>
    <property type="evidence" value="ECO:0007669"/>
    <property type="project" value="TreeGrafter"/>
</dbReference>
<evidence type="ECO:0000256" key="5">
    <source>
        <dbReference type="PIRSR" id="PIRSR036492-1"/>
    </source>
</evidence>
<evidence type="ECO:0000256" key="1">
    <source>
        <dbReference type="ARBA" id="ARBA00009986"/>
    </source>
</evidence>
<comment type="similarity">
    <text evidence="1 4">Belongs to the aldehyde dehydrogenase family.</text>
</comment>
<dbReference type="AlphaFoldDB" id="A0A438NHH1"/>
<protein>
    <recommendedName>
        <fullName evidence="4">Aldehyde dehydrogenase</fullName>
    </recommendedName>
</protein>
<dbReference type="InterPro" id="IPR012394">
    <property type="entry name" value="Aldehyde_DH_NAD(P)"/>
</dbReference>
<dbReference type="InterPro" id="IPR015590">
    <property type="entry name" value="Aldehyde_DH_dom"/>
</dbReference>
<gene>
    <name evidence="7" type="ORF">B0A52_00527</name>
</gene>
<evidence type="ECO:0000259" key="6">
    <source>
        <dbReference type="Pfam" id="PF00171"/>
    </source>
</evidence>
<keyword evidence="2 4" id="KW-0560">Oxidoreductase</keyword>
<reference evidence="7 8" key="1">
    <citation type="submission" date="2017-03" db="EMBL/GenBank/DDBJ databases">
        <title>Genomes of endolithic fungi from Antarctica.</title>
        <authorList>
            <person name="Coleine C."/>
            <person name="Masonjones S."/>
            <person name="Stajich J.E."/>
        </authorList>
    </citation>
    <scope>NUCLEOTIDE SEQUENCE [LARGE SCALE GENOMIC DNA]</scope>
    <source>
        <strain evidence="7 8">CCFEE 6314</strain>
    </source>
</reference>
<evidence type="ECO:0000256" key="4">
    <source>
        <dbReference type="PIRNR" id="PIRNR036492"/>
    </source>
</evidence>
<evidence type="ECO:0000313" key="8">
    <source>
        <dbReference type="Proteomes" id="UP000288859"/>
    </source>
</evidence>
<dbReference type="OrthoDB" id="440325at2759"/>
<dbReference type="GO" id="GO:0005737">
    <property type="term" value="C:cytoplasm"/>
    <property type="evidence" value="ECO:0007669"/>
    <property type="project" value="TreeGrafter"/>
</dbReference>
<dbReference type="InterPro" id="IPR016161">
    <property type="entry name" value="Ald_DH/histidinol_DH"/>
</dbReference>
<dbReference type="InterPro" id="IPR016162">
    <property type="entry name" value="Ald_DH_N"/>
</dbReference>
<feature type="active site" evidence="5">
    <location>
        <position position="218"/>
    </location>
</feature>
<name>A0A438NHH1_EXOME</name>
<dbReference type="Gene3D" id="3.40.309.10">
    <property type="entry name" value="Aldehyde Dehydrogenase, Chain A, domain 2"/>
    <property type="match status" value="1"/>
</dbReference>
<dbReference type="SUPFAM" id="SSF53720">
    <property type="entry name" value="ALDH-like"/>
    <property type="match status" value="1"/>
</dbReference>